<dbReference type="PROSITE" id="PS00595">
    <property type="entry name" value="AA_TRANSFER_CLASS_5"/>
    <property type="match status" value="1"/>
</dbReference>
<dbReference type="GO" id="GO:0008483">
    <property type="term" value="F:transaminase activity"/>
    <property type="evidence" value="ECO:0007669"/>
    <property type="project" value="UniProtKB-KW"/>
</dbReference>
<dbReference type="Gene3D" id="3.40.640.10">
    <property type="entry name" value="Type I PLP-dependent aspartate aminotransferase-like (Major domain)"/>
    <property type="match status" value="1"/>
</dbReference>
<evidence type="ECO:0000256" key="2">
    <source>
        <dbReference type="ARBA" id="ARBA00010447"/>
    </source>
</evidence>
<evidence type="ECO:0000313" key="7">
    <source>
        <dbReference type="EMBL" id="GIJ23015.1"/>
    </source>
</evidence>
<dbReference type="Proteomes" id="UP000643165">
    <property type="component" value="Unassembled WGS sequence"/>
</dbReference>
<keyword evidence="7" id="KW-0808">Transferase</keyword>
<feature type="domain" description="Aminotransferase class V" evidence="6">
    <location>
        <begin position="56"/>
        <end position="423"/>
    </location>
</feature>
<evidence type="ECO:0000256" key="3">
    <source>
        <dbReference type="ARBA" id="ARBA00022898"/>
    </source>
</evidence>
<dbReference type="Pfam" id="PF00266">
    <property type="entry name" value="Aminotran_5"/>
    <property type="match status" value="1"/>
</dbReference>
<name>A0ABQ4IYZ5_9ACTN</name>
<dbReference type="InterPro" id="IPR020578">
    <property type="entry name" value="Aminotrans_V_PyrdxlP_BS"/>
</dbReference>
<organism evidence="7 8">
    <name type="scientific">Micromonospora lutea</name>
    <dbReference type="NCBI Taxonomy" id="419825"/>
    <lineage>
        <taxon>Bacteria</taxon>
        <taxon>Bacillati</taxon>
        <taxon>Actinomycetota</taxon>
        <taxon>Actinomycetes</taxon>
        <taxon>Micromonosporales</taxon>
        <taxon>Micromonosporaceae</taxon>
        <taxon>Micromonospora</taxon>
    </lineage>
</organism>
<keyword evidence="8" id="KW-1185">Reference proteome</keyword>
<gene>
    <name evidence="7" type="ORF">Vlu01_36390</name>
</gene>
<proteinExistence type="inferred from homology"/>
<evidence type="ECO:0000256" key="5">
    <source>
        <dbReference type="RuleBase" id="RU004504"/>
    </source>
</evidence>
<protein>
    <submittedName>
        <fullName evidence="7">Aminotransferase</fullName>
    </submittedName>
</protein>
<evidence type="ECO:0000259" key="6">
    <source>
        <dbReference type="Pfam" id="PF00266"/>
    </source>
</evidence>
<comment type="similarity">
    <text evidence="2">Belongs to the class-V pyridoxal-phosphate-dependent aminotransferase family. Csd subfamily.</text>
</comment>
<dbReference type="Gene3D" id="3.90.1150.10">
    <property type="entry name" value="Aspartate Aminotransferase, domain 1"/>
    <property type="match status" value="1"/>
</dbReference>
<dbReference type="PANTHER" id="PTHR43586:SF8">
    <property type="entry name" value="CYSTEINE DESULFURASE 1, CHLOROPLASTIC"/>
    <property type="match status" value="1"/>
</dbReference>
<dbReference type="InterPro" id="IPR000192">
    <property type="entry name" value="Aminotrans_V_dom"/>
</dbReference>
<evidence type="ECO:0000313" key="8">
    <source>
        <dbReference type="Proteomes" id="UP000643165"/>
    </source>
</evidence>
<keyword evidence="3" id="KW-0663">Pyridoxal phosphate</keyword>
<accession>A0ABQ4IYZ5</accession>
<dbReference type="EMBL" id="BOPB01000020">
    <property type="protein sequence ID" value="GIJ23015.1"/>
    <property type="molecule type" value="Genomic_DNA"/>
</dbReference>
<evidence type="ECO:0000256" key="4">
    <source>
        <dbReference type="ARBA" id="ARBA00050776"/>
    </source>
</evidence>
<dbReference type="PANTHER" id="PTHR43586">
    <property type="entry name" value="CYSTEINE DESULFURASE"/>
    <property type="match status" value="1"/>
</dbReference>
<reference evidence="7 8" key="1">
    <citation type="submission" date="2021-01" db="EMBL/GenBank/DDBJ databases">
        <title>Whole genome shotgun sequence of Verrucosispora lutea NBRC 106530.</title>
        <authorList>
            <person name="Komaki H."/>
            <person name="Tamura T."/>
        </authorList>
    </citation>
    <scope>NUCLEOTIDE SEQUENCE [LARGE SCALE GENOMIC DNA]</scope>
    <source>
        <strain evidence="7 8">NBRC 106530</strain>
    </source>
</reference>
<comment type="catalytic activity">
    <reaction evidence="4">
        <text>(sulfur carrier)-H + L-cysteine = (sulfur carrier)-SH + L-alanine</text>
        <dbReference type="Rhea" id="RHEA:43892"/>
        <dbReference type="Rhea" id="RHEA-COMP:14737"/>
        <dbReference type="Rhea" id="RHEA-COMP:14739"/>
        <dbReference type="ChEBI" id="CHEBI:29917"/>
        <dbReference type="ChEBI" id="CHEBI:35235"/>
        <dbReference type="ChEBI" id="CHEBI:57972"/>
        <dbReference type="ChEBI" id="CHEBI:64428"/>
        <dbReference type="EC" id="2.8.1.7"/>
    </reaction>
</comment>
<comment type="caution">
    <text evidence="7">The sequence shown here is derived from an EMBL/GenBank/DDBJ whole genome shotgun (WGS) entry which is preliminary data.</text>
</comment>
<keyword evidence="7" id="KW-0032">Aminotransferase</keyword>
<dbReference type="InterPro" id="IPR015424">
    <property type="entry name" value="PyrdxlP-dep_Trfase"/>
</dbReference>
<sequence>MGVDVRTASIHPLEQPPTIDFPHARTEAQPGRGALAVLGGDLMVRVADGRLLPYANLDIAATAPCAVVAAEAVTRLLPSYASVHRGAGVLSQHCTRAYEQARAAVARFVGCRPGDQVVFTRNSTDALNLLAHVVPASTPVLTFLGEHHANLLPWRQTVHLPLPRTPGEAVAAVDEALRRHGPALVAVTATSNVTGEVWPVAEIARVARWHGARVVVDAAQLAAHGPVSLADLDVDYLVLSGHKLYAPFGAGVLAGRADWMDAARPYLSGGGASRHVGSDGTVQWALGPGRHEAGTPNLVGAVAMAAVCEAVTATGWAALTHHEQQLLERLDAGLATVAGVHRLVLFGPAHPRLGIAAFAVAGLDSAEVARRLADDHGIGVRDGLFCAHPLTRHLLASAPTRLPGTAVRASLGAGTTREQVDRLVAAVARIAAQAPSQRPASRDIA</sequence>
<comment type="cofactor">
    <cofactor evidence="1 5">
        <name>pyridoxal 5'-phosphate</name>
        <dbReference type="ChEBI" id="CHEBI:597326"/>
    </cofactor>
</comment>
<dbReference type="SUPFAM" id="SSF53383">
    <property type="entry name" value="PLP-dependent transferases"/>
    <property type="match status" value="1"/>
</dbReference>
<dbReference type="InterPro" id="IPR015422">
    <property type="entry name" value="PyrdxlP-dep_Trfase_small"/>
</dbReference>
<evidence type="ECO:0000256" key="1">
    <source>
        <dbReference type="ARBA" id="ARBA00001933"/>
    </source>
</evidence>
<dbReference type="InterPro" id="IPR015421">
    <property type="entry name" value="PyrdxlP-dep_Trfase_major"/>
</dbReference>